<evidence type="ECO:0000256" key="1">
    <source>
        <dbReference type="SAM" id="Phobius"/>
    </source>
</evidence>
<name>A0A975TYZ8_9RHOB</name>
<keyword evidence="1" id="KW-1133">Transmembrane helix</keyword>
<evidence type="ECO:0000313" key="3">
    <source>
        <dbReference type="EMBL" id="QXL89341.1"/>
    </source>
</evidence>
<organism evidence="3">
    <name type="scientific">Gymnodinialimonas phycosphaerae</name>
    <dbReference type="NCBI Taxonomy" id="2841589"/>
    <lineage>
        <taxon>Bacteria</taxon>
        <taxon>Pseudomonadati</taxon>
        <taxon>Pseudomonadota</taxon>
        <taxon>Alphaproteobacteria</taxon>
        <taxon>Rhodobacterales</taxon>
        <taxon>Paracoccaceae</taxon>
        <taxon>Gymnodinialimonas</taxon>
    </lineage>
</organism>
<dbReference type="RefSeq" id="WP_257892384.1">
    <property type="nucleotide sequence ID" value="NZ_JAIMBW010000001.1"/>
</dbReference>
<dbReference type="EMBL" id="JAIMBW010000001">
    <property type="protein sequence ID" value="MBY4892605.1"/>
    <property type="molecule type" value="Genomic_DNA"/>
</dbReference>
<dbReference type="AlphaFoldDB" id="A0A975TYZ8"/>
<evidence type="ECO:0000313" key="2">
    <source>
        <dbReference type="EMBL" id="MBY4892605.1"/>
    </source>
</evidence>
<keyword evidence="1" id="KW-0472">Membrane</keyword>
<accession>A0A975TYZ8</accession>
<dbReference type="EMBL" id="CP078073">
    <property type="protein sequence ID" value="QXL89341.1"/>
    <property type="molecule type" value="Genomic_DNA"/>
</dbReference>
<evidence type="ECO:0000313" key="4">
    <source>
        <dbReference type="Proteomes" id="UP000693972"/>
    </source>
</evidence>
<dbReference type="Proteomes" id="UP000693972">
    <property type="component" value="Unassembled WGS sequence"/>
</dbReference>
<proteinExistence type="predicted"/>
<feature type="transmembrane region" description="Helical" evidence="1">
    <location>
        <begin position="30"/>
        <end position="48"/>
    </location>
</feature>
<keyword evidence="1" id="KW-0812">Transmembrane</keyword>
<sequence length="92" mass="9643">MTLLLGFAVIGGILAGYVTARLAPRWALWALWGGCAIIGGALVIWFLAFAPNDEIGRIIVLYGVFAPFAGCCVVAGVIGLVVRRTIAKEPLA</sequence>
<keyword evidence="4" id="KW-1185">Reference proteome</keyword>
<reference evidence="3 4" key="1">
    <citation type="submission" date="2021-07" db="EMBL/GenBank/DDBJ databases">
        <title>Karlodiniumbacter phycospheric gen. nov., sp. nov., a phycosphere bacterium isolated from karlodinium veneficum.</title>
        <authorList>
            <person name="Peng Y."/>
            <person name="Jiang L."/>
            <person name="Lee J."/>
        </authorList>
    </citation>
    <scope>NUCLEOTIDE SEQUENCE</scope>
    <source>
        <strain evidence="3 4">N5</strain>
    </source>
</reference>
<feature type="transmembrane region" description="Helical" evidence="1">
    <location>
        <begin position="60"/>
        <end position="82"/>
    </location>
</feature>
<protein>
    <submittedName>
        <fullName evidence="3">Uncharacterized protein</fullName>
    </submittedName>
</protein>
<gene>
    <name evidence="2" type="ORF">KUL25_07485</name>
    <name evidence="3" type="ORF">KUL25_07490</name>
</gene>